<name>F4X5W1_ACREC</name>
<evidence type="ECO:0000313" key="12">
    <source>
        <dbReference type="EMBL" id="EGI58201.1"/>
    </source>
</evidence>
<evidence type="ECO:0000256" key="9">
    <source>
        <dbReference type="ARBA" id="ARBA00034060"/>
    </source>
</evidence>
<dbReference type="GO" id="GO:0005743">
    <property type="term" value="C:mitochondrial inner membrane"/>
    <property type="evidence" value="ECO:0007669"/>
    <property type="project" value="UniProtKB-SubCell"/>
</dbReference>
<dbReference type="PANTHER" id="PTHR46181">
    <property type="entry name" value="MITOCHONDRIAL GLYCINE TRANSPORTER"/>
    <property type="match status" value="1"/>
</dbReference>
<feature type="repeat" description="Solcar" evidence="11">
    <location>
        <begin position="44"/>
        <end position="133"/>
    </location>
</feature>
<dbReference type="InParanoid" id="F4X5W1"/>
<evidence type="ECO:0000256" key="4">
    <source>
        <dbReference type="ARBA" id="ARBA00022737"/>
    </source>
</evidence>
<dbReference type="PRINTS" id="PR00926">
    <property type="entry name" value="MITOCARRIER"/>
</dbReference>
<dbReference type="InterPro" id="IPR002067">
    <property type="entry name" value="MCP"/>
</dbReference>
<comment type="subcellular location">
    <subcellularLocation>
        <location evidence="1">Membrane</location>
        <topology evidence="1">Multi-pass membrane protein</topology>
    </subcellularLocation>
    <subcellularLocation>
        <location evidence="10">Mitochondrion inner membrane</location>
        <topology evidence="10">Multi-pass membrane protein</topology>
    </subcellularLocation>
</comment>
<dbReference type="EMBL" id="GL888742">
    <property type="protein sequence ID" value="EGI58201.1"/>
    <property type="molecule type" value="Genomic_DNA"/>
</dbReference>
<evidence type="ECO:0000256" key="7">
    <source>
        <dbReference type="ARBA" id="ARBA00023128"/>
    </source>
</evidence>
<keyword evidence="6 10" id="KW-1133">Transmembrane helix</keyword>
<dbReference type="GO" id="GO:1904983">
    <property type="term" value="P:glycine import into mitochondrion"/>
    <property type="evidence" value="ECO:0007669"/>
    <property type="project" value="UniProtKB-UniRule"/>
</dbReference>
<evidence type="ECO:0000256" key="3">
    <source>
        <dbReference type="ARBA" id="ARBA00022692"/>
    </source>
</evidence>
<evidence type="ECO:0000256" key="1">
    <source>
        <dbReference type="ARBA" id="ARBA00004141"/>
    </source>
</evidence>
<evidence type="ECO:0000313" key="13">
    <source>
        <dbReference type="Proteomes" id="UP000007755"/>
    </source>
</evidence>
<comment type="similarity">
    <text evidence="10">Belongs to the mitochondrial carrier (TC 2.A.29) family. SLC25A38 subfamily.</text>
</comment>
<dbReference type="GO" id="GO:0015187">
    <property type="term" value="F:glycine transmembrane transporter activity"/>
    <property type="evidence" value="ECO:0007669"/>
    <property type="project" value="UniProtKB-UniRule"/>
</dbReference>
<dbReference type="HAMAP" id="MF_03064">
    <property type="entry name" value="SLC25A38"/>
    <property type="match status" value="1"/>
</dbReference>
<feature type="repeat" description="Solcar" evidence="11">
    <location>
        <begin position="234"/>
        <end position="318"/>
    </location>
</feature>
<keyword evidence="5 10" id="KW-0999">Mitochondrion inner membrane</keyword>
<organism evidence="13">
    <name type="scientific">Acromyrmex echinatior</name>
    <name type="common">Panamanian leafcutter ant</name>
    <name type="synonym">Acromyrmex octospinosus echinatior</name>
    <dbReference type="NCBI Taxonomy" id="103372"/>
    <lineage>
        <taxon>Eukaryota</taxon>
        <taxon>Metazoa</taxon>
        <taxon>Ecdysozoa</taxon>
        <taxon>Arthropoda</taxon>
        <taxon>Hexapoda</taxon>
        <taxon>Insecta</taxon>
        <taxon>Pterygota</taxon>
        <taxon>Neoptera</taxon>
        <taxon>Endopterygota</taxon>
        <taxon>Hymenoptera</taxon>
        <taxon>Apocrita</taxon>
        <taxon>Aculeata</taxon>
        <taxon>Formicoidea</taxon>
        <taxon>Formicidae</taxon>
        <taxon>Myrmicinae</taxon>
        <taxon>Acromyrmex</taxon>
    </lineage>
</organism>
<keyword evidence="8 10" id="KW-0472">Membrane</keyword>
<proteinExistence type="inferred from homology"/>
<dbReference type="OrthoDB" id="1924968at2759"/>
<comment type="function">
    <text evidence="10">Mitochondrial glycine transporter that imports glycine into the mitochondrial matrix. Plays an important role in providing glycine for the first enzymatic step in heme biosynthesis, the condensation of glycine with succinyl-CoA to produce 5-aminolevulinate (ALA) in the miochondrial matrix.</text>
</comment>
<keyword evidence="4 10" id="KW-0677">Repeat</keyword>
<evidence type="ECO:0000256" key="11">
    <source>
        <dbReference type="PROSITE-ProRule" id="PRU00282"/>
    </source>
</evidence>
<comment type="catalytic activity">
    <reaction evidence="9 10">
        <text>glycine(in) = glycine(out)</text>
        <dbReference type="Rhea" id="RHEA:70715"/>
        <dbReference type="ChEBI" id="CHEBI:57305"/>
    </reaction>
</comment>
<dbReference type="SUPFAM" id="SSF103506">
    <property type="entry name" value="Mitochondrial carrier"/>
    <property type="match status" value="1"/>
</dbReference>
<accession>F4X5W1</accession>
<dbReference type="eggNOG" id="KOG0766">
    <property type="taxonomic scope" value="Eukaryota"/>
</dbReference>
<dbReference type="InterPro" id="IPR030847">
    <property type="entry name" value="Hem25/SLC25A38"/>
</dbReference>
<evidence type="ECO:0000256" key="8">
    <source>
        <dbReference type="ARBA" id="ARBA00023136"/>
    </source>
</evidence>
<evidence type="ECO:0000256" key="5">
    <source>
        <dbReference type="ARBA" id="ARBA00022792"/>
    </source>
</evidence>
<keyword evidence="7 10" id="KW-0496">Mitochondrion</keyword>
<keyword evidence="3 10" id="KW-0812">Transmembrane</keyword>
<evidence type="ECO:0000256" key="10">
    <source>
        <dbReference type="HAMAP-Rule" id="MF_03064"/>
    </source>
</evidence>
<evidence type="ECO:0000256" key="2">
    <source>
        <dbReference type="ARBA" id="ARBA00022448"/>
    </source>
</evidence>
<dbReference type="InterPro" id="IPR023395">
    <property type="entry name" value="MCP_dom_sf"/>
</dbReference>
<gene>
    <name evidence="12" type="ORF">G5I_13752</name>
</gene>
<keyword evidence="13" id="KW-1185">Reference proteome</keyword>
<dbReference type="InterPro" id="IPR018108">
    <property type="entry name" value="MCP_transmembrane"/>
</dbReference>
<reference evidence="12" key="1">
    <citation type="submission" date="2011-02" db="EMBL/GenBank/DDBJ databases">
        <title>The genome of the leaf-cutting ant Acromyrmex echinatior suggests key adaptations to social evolution and fungus farming.</title>
        <authorList>
            <person name="Nygaard S."/>
            <person name="Zhang G."/>
        </authorList>
    </citation>
    <scope>NUCLEOTIDE SEQUENCE</scope>
</reference>
<feature type="repeat" description="Solcar" evidence="11">
    <location>
        <begin position="140"/>
        <end position="224"/>
    </location>
</feature>
<dbReference type="PANTHER" id="PTHR46181:SF3">
    <property type="entry name" value="MITOCHONDRIAL GLYCINE TRANSPORTER"/>
    <property type="match status" value="1"/>
</dbReference>
<evidence type="ECO:0000256" key="6">
    <source>
        <dbReference type="ARBA" id="ARBA00022989"/>
    </source>
</evidence>
<dbReference type="AlphaFoldDB" id="F4X5W1"/>
<sequence>MKSRLNHVLSADKPGNFIWHEHAPICRDHPIDLNSGETKINEDYPILKSFLAGSFSGTFSTILFQPLDLVKTRLQSRINAPVGSPKNGMLGMVAHIVQKENIFGLWKGMTPSITRVIPGVGLYFSSLHWLKHTFNLEEPLTALQAISLGITARSMSGALLIPITVVKTRFESGVYKYNSISEALTLIYKQEGIRGLSSGLVPTLLRDAPYSGLYLMFYTQLKNAAANTGATNNSSTSIHFSCGILAGILASIVTQPPDVIKTKMQLYPNEFHGICHATFFIYKKYGILGYFKGIIPRMLRRTLMTTMAWTVYEQIMQNLYLNNMLNAVLDKFWKSLLVLLFFLKVDNPNFNKNVIGTEIQCNSQTLLNDNLGSKILSHCRLCVCLTSARGPH</sequence>
<dbReference type="STRING" id="103372.F4X5W1"/>
<dbReference type="Gene3D" id="1.50.40.10">
    <property type="entry name" value="Mitochondrial carrier domain"/>
    <property type="match status" value="1"/>
</dbReference>
<dbReference type="Pfam" id="PF00153">
    <property type="entry name" value="Mito_carr"/>
    <property type="match status" value="3"/>
</dbReference>
<dbReference type="Proteomes" id="UP000007755">
    <property type="component" value="Unassembled WGS sequence"/>
</dbReference>
<keyword evidence="2 10" id="KW-0813">Transport</keyword>
<protein>
    <recommendedName>
        <fullName evidence="10">Mitochondrial glycine transporter</fullName>
    </recommendedName>
    <alternativeName>
        <fullName evidence="10">Solute carrier family 25 member 38 homolog</fullName>
    </alternativeName>
</protein>
<dbReference type="PROSITE" id="PS50920">
    <property type="entry name" value="SOLCAR"/>
    <property type="match status" value="3"/>
</dbReference>